<dbReference type="Proteomes" id="UP001431783">
    <property type="component" value="Unassembled WGS sequence"/>
</dbReference>
<comment type="caution">
    <text evidence="1">The sequence shown here is derived from an EMBL/GenBank/DDBJ whole genome shotgun (WGS) entry which is preliminary data.</text>
</comment>
<evidence type="ECO:0000313" key="2">
    <source>
        <dbReference type="Proteomes" id="UP001431783"/>
    </source>
</evidence>
<sequence>MRFINAYFSQGIFFQKMRYSPSLLQPNSTYVSRVRPQNIPNKKAELPIKIGNKTLTLLLEMSFANQRLDGAVAEKIKENCNGLAVKLFHSSFKTHGFSESSIKS</sequence>
<protein>
    <submittedName>
        <fullName evidence="1">Uncharacterized protein</fullName>
    </submittedName>
</protein>
<reference evidence="1 2" key="1">
    <citation type="submission" date="2023-03" db="EMBL/GenBank/DDBJ databases">
        <title>Genome insight into feeding habits of ladybird beetles.</title>
        <authorList>
            <person name="Li H.-S."/>
            <person name="Huang Y.-H."/>
            <person name="Pang H."/>
        </authorList>
    </citation>
    <scope>NUCLEOTIDE SEQUENCE [LARGE SCALE GENOMIC DNA]</scope>
    <source>
        <strain evidence="1">SYSU_2023b</strain>
        <tissue evidence="1">Whole body</tissue>
    </source>
</reference>
<keyword evidence="2" id="KW-1185">Reference proteome</keyword>
<evidence type="ECO:0000313" key="1">
    <source>
        <dbReference type="EMBL" id="KAK9885544.1"/>
    </source>
</evidence>
<accession>A0AAW1UQU7</accession>
<name>A0AAW1UQU7_9CUCU</name>
<proteinExistence type="predicted"/>
<gene>
    <name evidence="1" type="ORF">WA026_012295</name>
</gene>
<dbReference type="AlphaFoldDB" id="A0AAW1UQU7"/>
<organism evidence="1 2">
    <name type="scientific">Henosepilachna vigintioctopunctata</name>
    <dbReference type="NCBI Taxonomy" id="420089"/>
    <lineage>
        <taxon>Eukaryota</taxon>
        <taxon>Metazoa</taxon>
        <taxon>Ecdysozoa</taxon>
        <taxon>Arthropoda</taxon>
        <taxon>Hexapoda</taxon>
        <taxon>Insecta</taxon>
        <taxon>Pterygota</taxon>
        <taxon>Neoptera</taxon>
        <taxon>Endopterygota</taxon>
        <taxon>Coleoptera</taxon>
        <taxon>Polyphaga</taxon>
        <taxon>Cucujiformia</taxon>
        <taxon>Coccinelloidea</taxon>
        <taxon>Coccinellidae</taxon>
        <taxon>Epilachninae</taxon>
        <taxon>Epilachnini</taxon>
        <taxon>Henosepilachna</taxon>
    </lineage>
</organism>
<dbReference type="EMBL" id="JARQZJ010000096">
    <property type="protein sequence ID" value="KAK9885544.1"/>
    <property type="molecule type" value="Genomic_DNA"/>
</dbReference>